<evidence type="ECO:0000256" key="2">
    <source>
        <dbReference type="SAM" id="Phobius"/>
    </source>
</evidence>
<dbReference type="PANTHER" id="PTHR48081">
    <property type="entry name" value="AB HYDROLASE SUPERFAMILY PROTEIN C4A8.06C"/>
    <property type="match status" value="1"/>
</dbReference>
<feature type="domain" description="BD-FAE-like" evidence="3">
    <location>
        <begin position="128"/>
        <end position="348"/>
    </location>
</feature>
<dbReference type="InterPro" id="IPR029058">
    <property type="entry name" value="AB_hydrolase_fold"/>
</dbReference>
<dbReference type="GeneID" id="20081298"/>
<reference evidence="4" key="1">
    <citation type="submission" date="2013-12" db="EMBL/GenBank/DDBJ databases">
        <title>The Genome Sequence of Aphanomyces invadans NJM9701.</title>
        <authorList>
            <consortium name="The Broad Institute Genomics Platform"/>
            <person name="Russ C."/>
            <person name="Tyler B."/>
            <person name="van West P."/>
            <person name="Dieguez-Uribeondo J."/>
            <person name="Young S.K."/>
            <person name="Zeng Q."/>
            <person name="Gargeya S."/>
            <person name="Fitzgerald M."/>
            <person name="Abouelleil A."/>
            <person name="Alvarado L."/>
            <person name="Chapman S.B."/>
            <person name="Gainer-Dewar J."/>
            <person name="Goldberg J."/>
            <person name="Griggs A."/>
            <person name="Gujja S."/>
            <person name="Hansen M."/>
            <person name="Howarth C."/>
            <person name="Imamovic A."/>
            <person name="Ireland A."/>
            <person name="Larimer J."/>
            <person name="McCowan C."/>
            <person name="Murphy C."/>
            <person name="Pearson M."/>
            <person name="Poon T.W."/>
            <person name="Priest M."/>
            <person name="Roberts A."/>
            <person name="Saif S."/>
            <person name="Shea T."/>
            <person name="Sykes S."/>
            <person name="Wortman J."/>
            <person name="Nusbaum C."/>
            <person name="Birren B."/>
        </authorList>
    </citation>
    <scope>NUCLEOTIDE SEQUENCE [LARGE SCALE GENOMIC DNA]</scope>
    <source>
        <strain evidence="4">NJM9701</strain>
    </source>
</reference>
<dbReference type="STRING" id="157072.A0A024UGG0"/>
<dbReference type="Gene3D" id="3.40.50.1820">
    <property type="entry name" value="alpha/beta hydrolase"/>
    <property type="match status" value="1"/>
</dbReference>
<dbReference type="GO" id="GO:0016787">
    <property type="term" value="F:hydrolase activity"/>
    <property type="evidence" value="ECO:0007669"/>
    <property type="project" value="UniProtKB-KW"/>
</dbReference>
<dbReference type="Pfam" id="PF20434">
    <property type="entry name" value="BD-FAE"/>
    <property type="match status" value="1"/>
</dbReference>
<proteinExistence type="predicted"/>
<evidence type="ECO:0000256" key="1">
    <source>
        <dbReference type="ARBA" id="ARBA00022801"/>
    </source>
</evidence>
<dbReference type="PANTHER" id="PTHR48081:SF33">
    <property type="entry name" value="KYNURENINE FORMAMIDASE"/>
    <property type="match status" value="1"/>
</dbReference>
<dbReference type="SUPFAM" id="SSF53474">
    <property type="entry name" value="alpha/beta-Hydrolases"/>
    <property type="match status" value="1"/>
</dbReference>
<dbReference type="eggNOG" id="KOG1516">
    <property type="taxonomic scope" value="Eukaryota"/>
</dbReference>
<keyword evidence="1" id="KW-0378">Hydrolase</keyword>
<gene>
    <name evidence="4" type="ORF">H310_04248</name>
</gene>
<dbReference type="OrthoDB" id="6495301at2759"/>
<dbReference type="EMBL" id="KI913957">
    <property type="protein sequence ID" value="ETW05295.1"/>
    <property type="molecule type" value="Genomic_DNA"/>
</dbReference>
<keyword evidence="2" id="KW-0472">Membrane</keyword>
<dbReference type="VEuPathDB" id="FungiDB:H310_04248"/>
<dbReference type="RefSeq" id="XP_008866733.1">
    <property type="nucleotide sequence ID" value="XM_008868511.1"/>
</dbReference>
<dbReference type="InterPro" id="IPR049492">
    <property type="entry name" value="BD-FAE-like_dom"/>
</dbReference>
<sequence>MLRRHDRVSPRGIDVGAALASSDGPLQRTASTPSSRAKVVLAMVAYTLWQHLLQVHRSFVLLRKRFPHQTSFRAMRSSWVYATIVLLGDAGNLIVGLTAPKLALRTLACALRMSTTNFRYGPHARNVLDLYGTSMSPSDHLKPVVIFIHGGAWALSSKFHYGAVGETLERHGIVTVVPSYRTFPHGDVGEMMHDLEAIVKWTVENIATHGGDPKRITLSGHSSGAHLCALLLVQSAIRCSRAAPTLANDIDVVHHIQAFVGLSGPYDITDHYAFEQNREIVPFVRAHSISPLYPSFHGPRHFSTFSPTALVVKDAHLDARLLPPFHLFHGVDDFVVPLTASEKFAAHLNQIGAKAVVTPFPRGHVEILLALMDGFPELGAMMLQSFLGVVLMPTMPHGQPNTATARQVGRNVSKL</sequence>
<dbReference type="InterPro" id="IPR050300">
    <property type="entry name" value="GDXG_lipolytic_enzyme"/>
</dbReference>
<dbReference type="ESTHER" id="9stra-a0a024ugg0">
    <property type="family name" value="BD-FAE"/>
</dbReference>
<evidence type="ECO:0000313" key="4">
    <source>
        <dbReference type="EMBL" id="ETW05295.1"/>
    </source>
</evidence>
<dbReference type="AlphaFoldDB" id="A0A024UGG0"/>
<keyword evidence="2" id="KW-0812">Transmembrane</keyword>
<protein>
    <recommendedName>
        <fullName evidence="3">BD-FAE-like domain-containing protein</fullName>
    </recommendedName>
</protein>
<organism evidence="4">
    <name type="scientific">Aphanomyces invadans</name>
    <dbReference type="NCBI Taxonomy" id="157072"/>
    <lineage>
        <taxon>Eukaryota</taxon>
        <taxon>Sar</taxon>
        <taxon>Stramenopiles</taxon>
        <taxon>Oomycota</taxon>
        <taxon>Saprolegniomycetes</taxon>
        <taxon>Saprolegniales</taxon>
        <taxon>Verrucalvaceae</taxon>
        <taxon>Aphanomyces</taxon>
    </lineage>
</organism>
<accession>A0A024UGG0</accession>
<keyword evidence="2" id="KW-1133">Transmembrane helix</keyword>
<feature type="transmembrane region" description="Helical" evidence="2">
    <location>
        <begin position="79"/>
        <end position="99"/>
    </location>
</feature>
<evidence type="ECO:0000259" key="3">
    <source>
        <dbReference type="Pfam" id="PF20434"/>
    </source>
</evidence>
<name>A0A024UGG0_9STRA</name>